<dbReference type="GO" id="GO:0003968">
    <property type="term" value="F:RNA-directed RNA polymerase activity"/>
    <property type="evidence" value="ECO:0007669"/>
    <property type="project" value="UniProtKB-KW"/>
</dbReference>
<sequence>MEEDPDLFVDASDSWVGEVFYDCSSDEIHYLGEKLSSTSGVQLTTVDYNLNSPLIPDKIEAVLNQLRTGVVVNRFRNASDVQNGVKLLDPVPVDWGGMKAASGYHQWIAMTVFHRRVTSTDLSDRLLRHTAESRSCLEIVEAFWKGMTGKELTDPISFLRREWLTESPPVPTRLKDDGEVFWFFHRCTLMMNSLSALERTALSDAETGKLNWSVEELGSDGGFRAEGYDVDWGKIVVVPGHMVLVREGRLLDRNMVLMIKDTLAARFCTKLSLVGRSDEKGGPLALTQLEQLYTEGDMLMSKLGNDVYDIIKLLEPFCNQRLSELARTARPMIPEFTNFRDHLKQQQINLERKYRVDLRGFFQLVMEQTSPEQVLLYYGSFRHWGHPFLDYLLGLSKLHSQVTMQKEIDTEYAKALASDLAYMILKHEFDKRRKWFVDLTLMERSHPLYNHVKHTTWPTPVQVLDMGDIWADLPITACYEIPQTIDPSVLYADKSHSMNRSEVVNHLRKHPYQEVPSKKVLQTALETPGTDVSKFLQEVNDHGLDDESLIIGLKGKEREIKKEGRFFSLMSWKLREYFVITEYLIKMFYVPLFTGLTMADDMTSVIRKMMDSSMGQGLEDYSSIGIANHIDYEKWNNHQRLESNGPVFRVMGQFFGLPHLFERTHEFFQQSWIYYGERPDLIEVTNGGLNNRTTQKVCWNGQAGGLEGLRQKGWSVLSLLIILRESKIRNTRVRTLAQGDNQVICTQYKIPSRLPDQELRENICDAVRNNQNIMNAIERGTKKLGLIINHDETLQSADYLNYGKVPVFRGNILPLEGKRWSRVTCVTNDQVPSLANVLSSVSTNALTVAQFSNSILEPMLAYCFFGTFALTVLGYHSPLLQRGLDSCLKGNTLTDRSAFYIRALFLDPSLGGVCGMSLTRFLIRMFPDPITESLTFWKMVYHHSSNPLIRGIAVESGHPHMARPSFDSWLKLLEKPTSLNLPKGLSATTLLRNEVRKSLFAHIGKIKNALFSEAIRYLERQETHLLNFLRTVKPLFPRFLSEFRAGTFCGLTESLVGLFQNSRTIRLFFSRKMSKRVNDLLRLSEELSTRVLQKPAKFAIGQVIWSCSSVHADRLRRQSWGATVYGTTVPHPAEYMGIRTDGTSCCPSCNKNHIERNYVSTCYPAGFQLSIWSRGNLCAYLGSRTTESTSLFQPWEKEMALPLLKRAARLRTAINWFVDKGSNLSTSIFNNLTALTGEDWDEVVTEFSRTGSALHRFYCSRQSNGGFCALSPNPFSYLLVTADTLTDLLNKNYDFMFQSTLLYCQLVSSEVNQRRVLHPRNHHFHVSCTGCIREIGEIRLDSDTVYTPPSVAGTVTRMTSGSTNWSITTKMIPIKEGKWDILSLNEQSYHIGVAQGALFGFLTSEGNTESAEGTLFPMTIGKRVRPHWFFMGLLKGILMAASYTAIYHRKAGMLLRPRYIVSGGALYLIQQLTSNSAFLSIANLDHMVQELGRVSHRIPPSYPTSGRDLGLLSRNYLNFHLARDTLSESQWSKLTSQLWIFADFKTPRLTGLMTLTHKLWTLLKQDRLHKRVVPVLMALKASITYYCSKERFEGVDYLTDDEQILSTLRGIIPNVQWCSSEVRHAAKEVSIDNPPEPPLADQNSTEEWGPEFVCETAWESLNFSSQPPVIATYPDLEQKADPLISGLRVLQLATGAHYKIRGILSKLGSIQDFLCGGDGSGGMTAAILRMFPNSRGIFNSLLDINDRHLRGVAPGPPSAIAGMPRSVRVRCVNLASCWKDPSDLSEDDTWTVFKSLRLQHSLHINLMVFDMEVRSEEMSKKIENQIRSNIHSLLGSDGILIYKTYGTRICKDKGESVGRLGSLFRKASLVVTDLTSSFSSELYLVCQGPIRGKIMSPYVVPDSIRRGLEICKVRRSVSEEFDRALQIDPNCLVMGVPRTFIPVPEVELITTLTALGMESGIASEIIHFINVYLEEPQYHLPLILSTMMLLSNSILNTTRWSATKPAIPSDQKLQNHLTMYLGTWEFISWMMEDSLIYKRCRAYFERRIVYSYAYRTKTEQQRVLYQLVWDWDAPNWSSKRLRRPDSLAGIGQVIRMWARLFTRLNLMFYPPWGTLVTHVDAITTSFNRGLKVGPSLRFTGLFEPMFGERDRRLPGTSNLEARLPESDEESPARAWVN</sequence>
<proteinExistence type="predicted"/>
<dbReference type="GO" id="GO:0004482">
    <property type="term" value="F:mRNA 5'-cap (guanine-N7-)-methyltransferase activity"/>
    <property type="evidence" value="ECO:0007669"/>
    <property type="project" value="InterPro"/>
</dbReference>
<dbReference type="Pfam" id="PF00946">
    <property type="entry name" value="Mononeg_RNA_pol"/>
    <property type="match status" value="1"/>
</dbReference>
<keyword evidence="18" id="KW-0511">Multifunctional enzyme</keyword>
<organism evidence="30">
    <name type="scientific">Norway mononegavirus 1</name>
    <dbReference type="NCBI Taxonomy" id="2034335"/>
    <lineage>
        <taxon>Viruses</taxon>
        <taxon>Riboviria</taxon>
        <taxon>Orthornavirae</taxon>
        <taxon>Negarnaviricota</taxon>
        <taxon>Haploviricotina</taxon>
        <taxon>Monjiviricetes</taxon>
        <taxon>Mononegavirales</taxon>
        <taxon>Rhabdoviridae</taxon>
        <taxon>Alpharhabdovirinae</taxon>
        <taxon>Alpharicinrhavirus</taxon>
        <taxon>Alpharicinrhavirus skanevik</taxon>
    </lineage>
</organism>
<dbReference type="GO" id="GO:0044423">
    <property type="term" value="C:virion component"/>
    <property type="evidence" value="ECO:0007669"/>
    <property type="project" value="UniProtKB-KW"/>
</dbReference>
<reference evidence="30" key="1">
    <citation type="submission" date="2017-05" db="EMBL/GenBank/DDBJ databases">
        <title>Revealing the virome of Ixodes ricinus ticks from northern Europe.</title>
        <authorList>
            <person name="Pettersson J.H.-O."/>
            <person name="Shi M."/>
            <person name="Bohlin J."/>
            <person name="Eldholm V."/>
            <person name="Brynildsrud O.B."/>
            <person name="Paulsen K.M."/>
            <person name="Andreassen A."/>
            <person name="Holmes E.C."/>
        </authorList>
    </citation>
    <scope>NUCLEOTIDE SEQUENCE</scope>
    <source>
        <strain evidence="30">NOR/H3/Skanevik/2014</strain>
    </source>
</reference>
<evidence type="ECO:0000256" key="25">
    <source>
        <dbReference type="ARBA" id="ARBA00047370"/>
    </source>
</evidence>
<comment type="catalytic activity">
    <reaction evidence="26">
        <text>GTP + H2O = GDP + phosphate + H(+)</text>
        <dbReference type="Rhea" id="RHEA:19669"/>
        <dbReference type="ChEBI" id="CHEBI:15377"/>
        <dbReference type="ChEBI" id="CHEBI:15378"/>
        <dbReference type="ChEBI" id="CHEBI:37565"/>
        <dbReference type="ChEBI" id="CHEBI:43474"/>
        <dbReference type="ChEBI" id="CHEBI:58189"/>
    </reaction>
</comment>
<keyword evidence="13" id="KW-0067">ATP-binding</keyword>
<evidence type="ECO:0000256" key="7">
    <source>
        <dbReference type="ARBA" id="ARBA00022664"/>
    </source>
</evidence>
<evidence type="ECO:0000256" key="10">
    <source>
        <dbReference type="ARBA" id="ARBA00022695"/>
    </source>
</evidence>
<evidence type="ECO:0000259" key="29">
    <source>
        <dbReference type="PROSITE" id="PS51590"/>
    </source>
</evidence>
<comment type="subcellular location">
    <subcellularLocation>
        <location evidence="1">Host cytoplasm</location>
    </subcellularLocation>
    <subcellularLocation>
        <location evidence="2">Virion</location>
    </subcellularLocation>
</comment>
<evidence type="ECO:0000256" key="19">
    <source>
        <dbReference type="ARBA" id="ARBA00024494"/>
    </source>
</evidence>
<feature type="domain" description="Mononegavirus-type SAM-dependent 2'-O-MTase" evidence="29">
    <location>
        <begin position="1688"/>
        <end position="1885"/>
    </location>
</feature>
<dbReference type="GO" id="GO:0005524">
    <property type="term" value="F:ATP binding"/>
    <property type="evidence" value="ECO:0007669"/>
    <property type="project" value="UniProtKB-KW"/>
</dbReference>
<evidence type="ECO:0000256" key="4">
    <source>
        <dbReference type="ARBA" id="ARBA00012582"/>
    </source>
</evidence>
<evidence type="ECO:0000259" key="28">
    <source>
        <dbReference type="PROSITE" id="PS50526"/>
    </source>
</evidence>
<keyword evidence="12" id="KW-0378">Hydrolase</keyword>
<evidence type="ECO:0000256" key="1">
    <source>
        <dbReference type="ARBA" id="ARBA00004192"/>
    </source>
</evidence>
<keyword evidence="8" id="KW-0808">Transferase</keyword>
<comment type="catalytic activity">
    <reaction evidence="20">
        <text>a 5'-end (5'-triphosphoguanosine)-(2'-O-methyladenylyl)-adenylyl-cytidylyl-adenosine in mRNA + S-adenosyl-L-methionine = a 5'-end (N(7)-methyl 5'-triphosphoguanosine)-(2'-O-methyladenylyl)-adenylyl-cytidylyl-adenosine in mRNA + S-adenosyl-L-homocysteine</text>
        <dbReference type="Rhea" id="RHEA:65440"/>
        <dbReference type="Rhea" id="RHEA-COMP:16798"/>
        <dbReference type="Rhea" id="RHEA-COMP:16801"/>
        <dbReference type="ChEBI" id="CHEBI:57856"/>
        <dbReference type="ChEBI" id="CHEBI:59789"/>
        <dbReference type="ChEBI" id="CHEBI:156482"/>
        <dbReference type="ChEBI" id="CHEBI:156483"/>
    </reaction>
</comment>
<name>A0A286N604_9RHAB</name>
<keyword evidence="9" id="KW-0949">S-adenosyl-L-methionine</keyword>
<evidence type="ECO:0000256" key="20">
    <source>
        <dbReference type="ARBA" id="ARBA00024499"/>
    </source>
</evidence>
<dbReference type="Pfam" id="PF21081">
    <property type="entry name" value="Methyltrans_Mon_3rd"/>
    <property type="match status" value="1"/>
</dbReference>
<dbReference type="InterPro" id="IPR039530">
    <property type="entry name" value="L_methyltransferase_rhabdo"/>
</dbReference>
<evidence type="ECO:0000256" key="8">
    <source>
        <dbReference type="ARBA" id="ARBA00022679"/>
    </source>
</evidence>
<dbReference type="NCBIfam" id="TIGR04198">
    <property type="entry name" value="paramyx_RNAcap"/>
    <property type="match status" value="1"/>
</dbReference>
<protein>
    <recommendedName>
        <fullName evidence="23">Replicase</fullName>
        <ecNumber evidence="21">2.1.1.375</ecNumber>
        <ecNumber evidence="3">2.7.7.48</ecNumber>
        <ecNumber evidence="4">2.7.7.88</ecNumber>
    </recommendedName>
    <alternativeName>
        <fullName evidence="22">Transcriptase</fullName>
    </alternativeName>
</protein>
<keyword evidence="11" id="KW-0547">Nucleotide-binding</keyword>
<dbReference type="InterPro" id="IPR014023">
    <property type="entry name" value="Mononeg_RNA_pol_cat"/>
</dbReference>
<evidence type="ECO:0000256" key="11">
    <source>
        <dbReference type="ARBA" id="ARBA00022741"/>
    </source>
</evidence>
<evidence type="ECO:0000256" key="16">
    <source>
        <dbReference type="ARBA" id="ARBA00023042"/>
    </source>
</evidence>
<dbReference type="GO" id="GO:0030430">
    <property type="term" value="C:host cell cytoplasm"/>
    <property type="evidence" value="ECO:0007669"/>
    <property type="project" value="UniProtKB-SubCell"/>
</dbReference>
<evidence type="ECO:0000256" key="12">
    <source>
        <dbReference type="ARBA" id="ARBA00022801"/>
    </source>
</evidence>
<dbReference type="Pfam" id="PF14314">
    <property type="entry name" value="Methyltrans_Mon_2nd"/>
    <property type="match status" value="1"/>
</dbReference>
<accession>A0A286N604</accession>
<evidence type="ECO:0000313" key="30">
    <source>
        <dbReference type="EMBL" id="ASY03261.1"/>
    </source>
</evidence>
<keyword evidence="7" id="KW-0507">mRNA processing</keyword>
<dbReference type="Pfam" id="PF14318">
    <property type="entry name" value="Mononeg_mRNAcap"/>
    <property type="match status" value="1"/>
</dbReference>
<keyword evidence="17" id="KW-1035">Host cytoplasm</keyword>
<dbReference type="EC" id="2.7.7.48" evidence="3"/>
<keyword evidence="14" id="KW-0946">Virion</keyword>
<evidence type="ECO:0000256" key="3">
    <source>
        <dbReference type="ARBA" id="ARBA00012494"/>
    </source>
</evidence>
<feature type="region of interest" description="Disordered" evidence="27">
    <location>
        <begin position="2152"/>
        <end position="2177"/>
    </location>
</feature>
<evidence type="ECO:0000256" key="5">
    <source>
        <dbReference type="ARBA" id="ARBA00022484"/>
    </source>
</evidence>
<dbReference type="EC" id="2.1.1.375" evidence="21"/>
<dbReference type="EMBL" id="MF141072">
    <property type="protein sequence ID" value="ASY03261.1"/>
    <property type="molecule type" value="Viral_cRNA"/>
</dbReference>
<dbReference type="InterPro" id="IPR026890">
    <property type="entry name" value="Mononeg_mRNAcap"/>
</dbReference>
<evidence type="ECO:0000256" key="24">
    <source>
        <dbReference type="ARBA" id="ARBA00047332"/>
    </source>
</evidence>
<dbReference type="InterPro" id="IPR048397">
    <property type="entry name" value="Methyltrans_Mon_CD"/>
</dbReference>
<evidence type="ECO:0000256" key="22">
    <source>
        <dbReference type="ARBA" id="ARBA00030436"/>
    </source>
</evidence>
<dbReference type="InterPro" id="IPR039736">
    <property type="entry name" value="L_poly_C"/>
</dbReference>
<evidence type="ECO:0000256" key="2">
    <source>
        <dbReference type="ARBA" id="ARBA00004328"/>
    </source>
</evidence>
<feature type="domain" description="RdRp catalytic" evidence="28">
    <location>
        <begin position="624"/>
        <end position="810"/>
    </location>
</feature>
<evidence type="ECO:0000256" key="17">
    <source>
        <dbReference type="ARBA" id="ARBA00023200"/>
    </source>
</evidence>
<evidence type="ECO:0000256" key="26">
    <source>
        <dbReference type="ARBA" id="ARBA00048548"/>
    </source>
</evidence>
<dbReference type="GO" id="GO:0016787">
    <property type="term" value="F:hydrolase activity"/>
    <property type="evidence" value="ECO:0007669"/>
    <property type="project" value="UniProtKB-KW"/>
</dbReference>
<dbReference type="InterPro" id="IPR048398">
    <property type="entry name" value="Methyltrans_Mon_C"/>
</dbReference>
<dbReference type="Pfam" id="PF21080">
    <property type="entry name" value="Methyltrans_Mon_1st"/>
    <property type="match status" value="1"/>
</dbReference>
<dbReference type="EC" id="2.7.7.88" evidence="4"/>
<evidence type="ECO:0000256" key="27">
    <source>
        <dbReference type="SAM" id="MobiDB-lite"/>
    </source>
</evidence>
<evidence type="ECO:0000256" key="14">
    <source>
        <dbReference type="ARBA" id="ARBA00022844"/>
    </source>
</evidence>
<comment type="catalytic activity">
    <reaction evidence="24">
        <text>a 5'-end (5'-triphosphoguanosine)-adenylyl-adenylyl-cytidylyl-adenosine in mRNA + S-adenosyl-L-methionine = a 5'-end (5'-triphosphoguanosine)-(2'-O-methyladenylyl)-adenylyl-cytidylyl-adenosine in mRNA + S-adenosyl-L-homocysteine + H(+)</text>
        <dbReference type="Rhea" id="RHEA:65380"/>
        <dbReference type="Rhea" id="RHEA-COMP:16797"/>
        <dbReference type="Rhea" id="RHEA-COMP:16801"/>
        <dbReference type="ChEBI" id="CHEBI:15378"/>
        <dbReference type="ChEBI" id="CHEBI:57856"/>
        <dbReference type="ChEBI" id="CHEBI:59789"/>
        <dbReference type="ChEBI" id="CHEBI:156482"/>
        <dbReference type="ChEBI" id="CHEBI:156484"/>
    </reaction>
</comment>
<keyword evidence="5" id="KW-0696">RNA-directed RNA polymerase</keyword>
<evidence type="ECO:0000256" key="9">
    <source>
        <dbReference type="ARBA" id="ARBA00022691"/>
    </source>
</evidence>
<keyword evidence="6" id="KW-0489">Methyltransferase</keyword>
<comment type="catalytic activity">
    <reaction evidence="19">
        <text>a 5'-end triphospho-adenylyl-adenylyl-cytidylyl-adenosine in mRNA + GDP + H(+) = a 5'-end (5'-triphosphoguanosine)-adenylyl-adenylyl-cytidylyl-adenosine in mRNA + diphosphate</text>
        <dbReference type="Rhea" id="RHEA:65436"/>
        <dbReference type="Rhea" id="RHEA-COMP:16797"/>
        <dbReference type="Rhea" id="RHEA-COMP:16799"/>
        <dbReference type="ChEBI" id="CHEBI:15378"/>
        <dbReference type="ChEBI" id="CHEBI:33019"/>
        <dbReference type="ChEBI" id="CHEBI:58189"/>
        <dbReference type="ChEBI" id="CHEBI:156484"/>
        <dbReference type="ChEBI" id="CHEBI:156503"/>
        <dbReference type="EC" id="2.7.7.88"/>
    </reaction>
</comment>
<dbReference type="InterPro" id="IPR025786">
    <property type="entry name" value="Mononega_L_MeTrfase"/>
</dbReference>
<evidence type="ECO:0000256" key="18">
    <source>
        <dbReference type="ARBA" id="ARBA00023268"/>
    </source>
</evidence>
<evidence type="ECO:0000256" key="23">
    <source>
        <dbReference type="ARBA" id="ARBA00031012"/>
    </source>
</evidence>
<dbReference type="PROSITE" id="PS50526">
    <property type="entry name" value="RDRP_SSRNA_NEG_NONSEG"/>
    <property type="match status" value="1"/>
</dbReference>
<dbReference type="PROSITE" id="PS51590">
    <property type="entry name" value="SAM_MT_MNV_L"/>
    <property type="match status" value="1"/>
</dbReference>
<keyword evidence="10" id="KW-0548">Nucleotidyltransferase</keyword>
<evidence type="ECO:0000256" key="6">
    <source>
        <dbReference type="ARBA" id="ARBA00022603"/>
    </source>
</evidence>
<keyword evidence="16" id="KW-0506">mRNA capping</keyword>
<keyword evidence="15" id="KW-0693">Viral RNA replication</keyword>
<evidence type="ECO:0000256" key="21">
    <source>
        <dbReference type="ARBA" id="ARBA00026099"/>
    </source>
</evidence>
<evidence type="ECO:0000256" key="13">
    <source>
        <dbReference type="ARBA" id="ARBA00022840"/>
    </source>
</evidence>
<evidence type="ECO:0000256" key="15">
    <source>
        <dbReference type="ARBA" id="ARBA00022953"/>
    </source>
</evidence>
<comment type="catalytic activity">
    <reaction evidence="25">
        <text>a 5'-end (5'-triphosphoguanosine)-adenylyl-adenylyl-cytidylyl-adenosine in mRNA + 2 S-adenosyl-L-methionine = a 5'-end (N(7)-methyl 5'-triphosphoguanosine)-(2'-O-methyladenylyl)-adenylyl-cytidylyl-adenosine in mRNA + 2 S-adenosyl-L-homocysteine + H(+)</text>
        <dbReference type="Rhea" id="RHEA:65376"/>
        <dbReference type="Rhea" id="RHEA-COMP:16797"/>
        <dbReference type="Rhea" id="RHEA-COMP:16798"/>
        <dbReference type="ChEBI" id="CHEBI:15378"/>
        <dbReference type="ChEBI" id="CHEBI:57856"/>
        <dbReference type="ChEBI" id="CHEBI:59789"/>
        <dbReference type="ChEBI" id="CHEBI:156483"/>
        <dbReference type="ChEBI" id="CHEBI:156484"/>
        <dbReference type="EC" id="2.1.1.375"/>
    </reaction>
</comment>